<dbReference type="GO" id="GO:0005737">
    <property type="term" value="C:cytoplasm"/>
    <property type="evidence" value="ECO:0007669"/>
    <property type="project" value="UniProtKB-SubCell"/>
</dbReference>
<dbReference type="InterPro" id="IPR001849">
    <property type="entry name" value="PH_domain"/>
</dbReference>
<comment type="subcellular location">
    <subcellularLocation>
        <location evidence="1">Cytoplasm</location>
    </subcellularLocation>
</comment>
<dbReference type="PANTHER" id="PTHR15129">
    <property type="entry name" value="SRC-ASSOCIATED ADAPTOR PROTEIN"/>
    <property type="match status" value="1"/>
</dbReference>
<gene>
    <name evidence="6" type="ORF">Zmor_002871</name>
</gene>
<dbReference type="EMBL" id="JALNTZ010000010">
    <property type="protein sequence ID" value="KAJ3639514.1"/>
    <property type="molecule type" value="Genomic_DNA"/>
</dbReference>
<evidence type="ECO:0000256" key="3">
    <source>
        <dbReference type="ARBA" id="ARBA00022553"/>
    </source>
</evidence>
<feature type="domain" description="PH" evidence="5">
    <location>
        <begin position="173"/>
        <end position="207"/>
    </location>
</feature>
<evidence type="ECO:0000256" key="1">
    <source>
        <dbReference type="ARBA" id="ARBA00004496"/>
    </source>
</evidence>
<keyword evidence="2" id="KW-0963">Cytoplasm</keyword>
<sequence>MAVEVDELYSNLNKLLDDICKFLTDGTNYEKLSPYARKQADELISRSKKQLQEIAKVAVNNEYDGAYVDMERKSVEEAPVITPPPVAEPQPNPYANLPAKDLSQDLKYGPLCWKYRIILKFDKNKRVYAGLHDNWFLIYSSEKDLKPIQTFDLRFHKAQSIICKQNKTPTQDFELVNTTAEGKSYYFVARTHKDMLQWVSHINRCYENLSKLTNVIPSDDDISETYDMITDLTNQGDQDEEEEEIYHDIETYNPEIVKTINKPPDLPARRCINIPLPPVPQKESFDDDSSESSTYDLVVTTSRPSLGSKSSFSEEEEDDIYEPFVSKPVEPKPPVQKSEENQQKPNQSYIHKVYNSTTAEKPKTPAKPKFLPEKPRSNASFKK</sequence>
<dbReference type="Proteomes" id="UP001168821">
    <property type="component" value="Unassembled WGS sequence"/>
</dbReference>
<reference evidence="6" key="1">
    <citation type="journal article" date="2023" name="G3 (Bethesda)">
        <title>Whole genome assemblies of Zophobas morio and Tenebrio molitor.</title>
        <authorList>
            <person name="Kaur S."/>
            <person name="Stinson S.A."/>
            <person name="diCenzo G.C."/>
        </authorList>
    </citation>
    <scope>NUCLEOTIDE SEQUENCE</scope>
    <source>
        <strain evidence="6">QUZm001</strain>
    </source>
</reference>
<protein>
    <recommendedName>
        <fullName evidence="5">PH domain-containing protein</fullName>
    </recommendedName>
</protein>
<name>A0AA38HLQ4_9CUCU</name>
<keyword evidence="3" id="KW-0597">Phosphoprotein</keyword>
<dbReference type="PANTHER" id="PTHR15129:SF0">
    <property type="entry name" value="SH3 DOMAIN-CONTAINING PROTEIN"/>
    <property type="match status" value="1"/>
</dbReference>
<organism evidence="6 7">
    <name type="scientific">Zophobas morio</name>
    <dbReference type="NCBI Taxonomy" id="2755281"/>
    <lineage>
        <taxon>Eukaryota</taxon>
        <taxon>Metazoa</taxon>
        <taxon>Ecdysozoa</taxon>
        <taxon>Arthropoda</taxon>
        <taxon>Hexapoda</taxon>
        <taxon>Insecta</taxon>
        <taxon>Pterygota</taxon>
        <taxon>Neoptera</taxon>
        <taxon>Endopterygota</taxon>
        <taxon>Coleoptera</taxon>
        <taxon>Polyphaga</taxon>
        <taxon>Cucujiformia</taxon>
        <taxon>Tenebrionidae</taxon>
        <taxon>Zophobas</taxon>
    </lineage>
</organism>
<evidence type="ECO:0000256" key="4">
    <source>
        <dbReference type="SAM" id="MobiDB-lite"/>
    </source>
</evidence>
<evidence type="ECO:0000313" key="7">
    <source>
        <dbReference type="Proteomes" id="UP001168821"/>
    </source>
</evidence>
<proteinExistence type="predicted"/>
<dbReference type="Gene3D" id="2.30.29.30">
    <property type="entry name" value="Pleckstrin-homology domain (PH domain)/Phosphotyrosine-binding domain (PTB)"/>
    <property type="match status" value="1"/>
</dbReference>
<dbReference type="Pfam" id="PF00169">
    <property type="entry name" value="PH"/>
    <property type="match status" value="1"/>
</dbReference>
<accession>A0AA38HLQ4</accession>
<comment type="caution">
    <text evidence="6">The sequence shown here is derived from an EMBL/GenBank/DDBJ whole genome shotgun (WGS) entry which is preliminary data.</text>
</comment>
<dbReference type="GO" id="GO:0005886">
    <property type="term" value="C:plasma membrane"/>
    <property type="evidence" value="ECO:0007669"/>
    <property type="project" value="TreeGrafter"/>
</dbReference>
<dbReference type="SUPFAM" id="SSF50729">
    <property type="entry name" value="PH domain-like"/>
    <property type="match status" value="1"/>
</dbReference>
<dbReference type="CDD" id="cd00821">
    <property type="entry name" value="PH"/>
    <property type="match status" value="1"/>
</dbReference>
<dbReference type="SMART" id="SM00233">
    <property type="entry name" value="PH"/>
    <property type="match status" value="1"/>
</dbReference>
<feature type="region of interest" description="Disordered" evidence="4">
    <location>
        <begin position="269"/>
        <end position="383"/>
    </location>
</feature>
<evidence type="ECO:0000256" key="2">
    <source>
        <dbReference type="ARBA" id="ARBA00022490"/>
    </source>
</evidence>
<dbReference type="PROSITE" id="PS50003">
    <property type="entry name" value="PH_DOMAIN"/>
    <property type="match status" value="1"/>
</dbReference>
<dbReference type="InterPro" id="IPR037781">
    <property type="entry name" value="SKAP_fam"/>
</dbReference>
<dbReference type="AlphaFoldDB" id="A0AA38HLQ4"/>
<keyword evidence="7" id="KW-1185">Reference proteome</keyword>
<evidence type="ECO:0000313" key="6">
    <source>
        <dbReference type="EMBL" id="KAJ3639514.1"/>
    </source>
</evidence>
<dbReference type="InterPro" id="IPR011993">
    <property type="entry name" value="PH-like_dom_sf"/>
</dbReference>
<evidence type="ECO:0000259" key="5">
    <source>
        <dbReference type="PROSITE" id="PS50003"/>
    </source>
</evidence>